<dbReference type="PANTHER" id="PTHR11220">
    <property type="entry name" value="HEME-BINDING PROTEIN-RELATED"/>
    <property type="match status" value="1"/>
</dbReference>
<evidence type="ECO:0000313" key="2">
    <source>
        <dbReference type="EMBL" id="ACJ24249.1"/>
    </source>
</evidence>
<evidence type="ECO:0008006" key="3">
    <source>
        <dbReference type="Google" id="ProtNLM"/>
    </source>
</evidence>
<dbReference type="EMBL" id="FJ386538">
    <property type="protein sequence ID" value="ACJ24249.1"/>
    <property type="molecule type" value="Genomic_DNA"/>
</dbReference>
<dbReference type="Gene3D" id="3.20.80.10">
    <property type="entry name" value="Regulatory factor, effector binding domain"/>
    <property type="match status" value="1"/>
</dbReference>
<dbReference type="FunFam" id="3.20.80.10:FF:000002">
    <property type="entry name" value="Heme-binding protein 2"/>
    <property type="match status" value="1"/>
</dbReference>
<dbReference type="InterPro" id="IPR011256">
    <property type="entry name" value="Reg_factor_effector_dom_sf"/>
</dbReference>
<organism evidence="2">
    <name type="scientific">Dunaliella viridis</name>
    <dbReference type="NCBI Taxonomy" id="140095"/>
    <lineage>
        <taxon>Eukaryota</taxon>
        <taxon>Viridiplantae</taxon>
        <taxon>Chlorophyta</taxon>
        <taxon>core chlorophytes</taxon>
        <taxon>Chlorophyceae</taxon>
        <taxon>CS clade</taxon>
        <taxon>Chlamydomonadales</taxon>
        <taxon>Dunaliellaceae</taxon>
        <taxon>Dunaliella</taxon>
    </lineage>
</organism>
<evidence type="ECO:0000256" key="1">
    <source>
        <dbReference type="ARBA" id="ARBA00009817"/>
    </source>
</evidence>
<comment type="similarity">
    <text evidence="1">Belongs to the HEBP family.</text>
</comment>
<feature type="non-terminal residue" evidence="2">
    <location>
        <position position="242"/>
    </location>
</feature>
<sequence>MARKEIKAKGWEPPAFCKGLDCPPYTVERVVDGIELRKYAKGTWVSTDIEGVNYREALRKGFMTLFDYISGSNSEKKKIEMTAPVRTTLKPGPGPLCQQFTVSFFLPYEYQEAGNAPEPSKKGVYLDEAPTMEVYVGSYGGFSSEDTVVEEAGRVIDTLKKNGLKYDASLWYGAGYDAPFQAQLAQLKAWLEEQQHQHLTRHSRVHVPPALYTAYYIAGFNDAHRCGAYTEPECLKCWQLGK</sequence>
<protein>
    <recommendedName>
        <fullName evidence="3">SOUL heme-binding protein</fullName>
    </recommendedName>
</protein>
<dbReference type="PANTHER" id="PTHR11220:SF1">
    <property type="entry name" value="HEME-BINDING PROTEIN 2"/>
    <property type="match status" value="1"/>
</dbReference>
<dbReference type="SUPFAM" id="SSF55136">
    <property type="entry name" value="Probable bacterial effector-binding domain"/>
    <property type="match status" value="1"/>
</dbReference>
<dbReference type="Pfam" id="PF04832">
    <property type="entry name" value="SOUL"/>
    <property type="match status" value="1"/>
</dbReference>
<dbReference type="AlphaFoldDB" id="D1FV83"/>
<proteinExistence type="inferred from homology"/>
<accession>D1FV83</accession>
<reference evidence="2" key="1">
    <citation type="journal article" date="2010" name="J. Plant Physiol.">
        <title>Expression of the 26S proteasome subunit RPN10 is upregulated by salt stress in Dunaliella viridis.</title>
        <authorList>
            <person name="Sun X."/>
            <person name="Meng X."/>
            <person name="Xu Z."/>
            <person name="Song R."/>
        </authorList>
    </citation>
    <scope>NUCLEOTIDE SEQUENCE</scope>
    <source>
        <strain evidence="2">SHU</strain>
    </source>
</reference>
<dbReference type="InterPro" id="IPR006917">
    <property type="entry name" value="SOUL_heme-bd"/>
</dbReference>
<name>D1FV83_9CHLO</name>